<name>A0A2A5W7T6_9GAMM</name>
<gene>
    <name evidence="8" type="ORF">CNF02_12620</name>
</gene>
<keyword evidence="2" id="KW-0328">Glycosyltransferase</keyword>
<evidence type="ECO:0000256" key="1">
    <source>
        <dbReference type="ARBA" id="ARBA00009481"/>
    </source>
</evidence>
<dbReference type="PANTHER" id="PTHR13615:SF3">
    <property type="entry name" value="GLYCOSYLTRANSFERASE-LIKE DOMAIN-CONTAINING PROTEIN 1"/>
    <property type="match status" value="1"/>
</dbReference>
<dbReference type="Pfam" id="PF12038">
    <property type="entry name" value="QTMAN_N"/>
    <property type="match status" value="1"/>
</dbReference>
<comment type="caution">
    <text evidence="8">The sequence shown here is derived from an EMBL/GenBank/DDBJ whole genome shotgun (WGS) entry which is preliminary data.</text>
</comment>
<dbReference type="PANTHER" id="PTHR13615">
    <property type="entry name" value="GLYCOSYLTRANSFERASE-LIKE 1"/>
    <property type="match status" value="1"/>
</dbReference>
<organism evidence="8 9">
    <name type="scientific">OM182 bacterium MED-G28</name>
    <dbReference type="NCBI Taxonomy" id="1986256"/>
    <lineage>
        <taxon>Bacteria</taxon>
        <taxon>Pseudomonadati</taxon>
        <taxon>Pseudomonadota</taxon>
        <taxon>Gammaproteobacteria</taxon>
        <taxon>OMG group</taxon>
        <taxon>OM182 clade</taxon>
    </lineage>
</organism>
<dbReference type="GO" id="GO:0016438">
    <property type="term" value="F:tRNA-queuosine(34) beta-mannosyltransferase activity"/>
    <property type="evidence" value="ECO:0007669"/>
    <property type="project" value="UniProtKB-EC"/>
</dbReference>
<dbReference type="EMBL" id="NTJZ01000020">
    <property type="protein sequence ID" value="PDH32206.1"/>
    <property type="molecule type" value="Genomic_DNA"/>
</dbReference>
<evidence type="ECO:0000256" key="2">
    <source>
        <dbReference type="ARBA" id="ARBA00022676"/>
    </source>
</evidence>
<feature type="domain" description="tRNA-queuosine alpha-mannosyltransferase N-terminal" evidence="7">
    <location>
        <begin position="7"/>
        <end position="178"/>
    </location>
</feature>
<proteinExistence type="inferred from homology"/>
<evidence type="ECO:0000256" key="3">
    <source>
        <dbReference type="ARBA" id="ARBA00022679"/>
    </source>
</evidence>
<dbReference type="EC" id="2.4.1.110" evidence="4"/>
<evidence type="ECO:0000313" key="9">
    <source>
        <dbReference type="Proteomes" id="UP000219329"/>
    </source>
</evidence>
<dbReference type="Gene3D" id="3.40.50.2000">
    <property type="entry name" value="Glycogen Phosphorylase B"/>
    <property type="match status" value="1"/>
</dbReference>
<sequence length="377" mass="43104">MILNNKALLLSAYDARSHKVWRQRVVSMFPEIQWKQLALPARNFSWRIRSNSLHWASYNRNELCVDYDFLLATSMTDLSSLRGLVPQLSRVPTIVYFHENQFAYPSNKQQEETRKTINIEPLLVPIYTALCADKIVFNTIFNKSTFIEGARNLFNLLPDKFPSSIIEKLESAVVVPVPVEALQTQAMTTIPSELLEVVWNHRWEFDKGPDLLLAIVELVIKQSSPIRFHIVGEKFRQQPPVFDQIESLLSKHTNSLAIEAGAYGFIREEREYYGLLARCDVILSTAMHDFQGLALQEACLAGCTPLAPNDLAYAEYLPTDFLYDNELNTIDTAQLVMQRLKHLLALKQDKKALPKADLTRFTKGGLRTAYSELFSFD</sequence>
<accession>A0A2A5W7T6</accession>
<comment type="similarity">
    <text evidence="1">Belongs to the glycosyltransferase group 1 family. Glycosyltransferase 4 subfamily.</text>
</comment>
<keyword evidence="3 8" id="KW-0808">Transferase</keyword>
<dbReference type="Proteomes" id="UP000219329">
    <property type="component" value="Unassembled WGS sequence"/>
</dbReference>
<evidence type="ECO:0000256" key="6">
    <source>
        <dbReference type="ARBA" id="ARBA00048439"/>
    </source>
</evidence>
<dbReference type="InterPro" id="IPR022701">
    <property type="entry name" value="QTMAN_N"/>
</dbReference>
<dbReference type="SUPFAM" id="SSF53756">
    <property type="entry name" value="UDP-Glycosyltransferase/glycogen phosphorylase"/>
    <property type="match status" value="1"/>
</dbReference>
<dbReference type="AlphaFoldDB" id="A0A2A5W7T6"/>
<dbReference type="InterPro" id="IPR051862">
    <property type="entry name" value="GT-like_domain_containing_1"/>
</dbReference>
<evidence type="ECO:0000313" key="8">
    <source>
        <dbReference type="EMBL" id="PDH32206.1"/>
    </source>
</evidence>
<evidence type="ECO:0000256" key="5">
    <source>
        <dbReference type="ARBA" id="ARBA00044539"/>
    </source>
</evidence>
<evidence type="ECO:0000259" key="7">
    <source>
        <dbReference type="Pfam" id="PF12038"/>
    </source>
</evidence>
<protein>
    <recommendedName>
        <fullName evidence="5">tRNA-queuosine alpha-mannosyltransferase</fullName>
        <ecNumber evidence="4">2.4.1.110</ecNumber>
    </recommendedName>
</protein>
<evidence type="ECO:0000256" key="4">
    <source>
        <dbReference type="ARBA" id="ARBA00044517"/>
    </source>
</evidence>
<reference evidence="8 9" key="1">
    <citation type="submission" date="2017-08" db="EMBL/GenBank/DDBJ databases">
        <title>Fine stratification of microbial communities through a metagenomic profile of the photic zone.</title>
        <authorList>
            <person name="Haro-Moreno J.M."/>
            <person name="Lopez-Perez M."/>
            <person name="De La Torre J."/>
            <person name="Picazo A."/>
            <person name="Camacho A."/>
            <person name="Rodriguez-Valera F."/>
        </authorList>
    </citation>
    <scope>NUCLEOTIDE SEQUENCE [LARGE SCALE GENOMIC DNA]</scope>
    <source>
        <strain evidence="8">MED-G28</strain>
    </source>
</reference>
<comment type="catalytic activity">
    <reaction evidence="6">
        <text>queuosine(34) in tRNA(Asp) + GDP-alpha-D-mannose = O-4''-alpha-D-mannosylqueuosine(34) in tRNA(Asp) + GDP + H(+)</text>
        <dbReference type="Rhea" id="RHEA:12885"/>
        <dbReference type="Rhea" id="RHEA-COMP:18572"/>
        <dbReference type="Rhea" id="RHEA-COMP:18581"/>
        <dbReference type="ChEBI" id="CHEBI:15378"/>
        <dbReference type="ChEBI" id="CHEBI:57527"/>
        <dbReference type="ChEBI" id="CHEBI:58189"/>
        <dbReference type="ChEBI" id="CHEBI:194431"/>
        <dbReference type="ChEBI" id="CHEBI:194442"/>
        <dbReference type="EC" id="2.4.1.110"/>
    </reaction>
    <physiologicalReaction direction="left-to-right" evidence="6">
        <dbReference type="Rhea" id="RHEA:12886"/>
    </physiologicalReaction>
</comment>